<dbReference type="Proteomes" id="UP000694568">
    <property type="component" value="Unplaced"/>
</dbReference>
<organism evidence="2 3">
    <name type="scientific">Sander lucioperca</name>
    <name type="common">Pike-perch</name>
    <name type="synonym">Perca lucioperca</name>
    <dbReference type="NCBI Taxonomy" id="283035"/>
    <lineage>
        <taxon>Eukaryota</taxon>
        <taxon>Metazoa</taxon>
        <taxon>Chordata</taxon>
        <taxon>Craniata</taxon>
        <taxon>Vertebrata</taxon>
        <taxon>Euteleostomi</taxon>
        <taxon>Actinopterygii</taxon>
        <taxon>Neopterygii</taxon>
        <taxon>Teleostei</taxon>
        <taxon>Neoteleostei</taxon>
        <taxon>Acanthomorphata</taxon>
        <taxon>Eupercaria</taxon>
        <taxon>Perciformes</taxon>
        <taxon>Percoidei</taxon>
        <taxon>Percidae</taxon>
        <taxon>Luciopercinae</taxon>
        <taxon>Sander</taxon>
    </lineage>
</organism>
<name>A0A8D0D353_SANLU</name>
<proteinExistence type="predicted"/>
<reference evidence="2" key="2">
    <citation type="submission" date="2025-09" db="UniProtKB">
        <authorList>
            <consortium name="Ensembl"/>
        </authorList>
    </citation>
    <scope>IDENTIFICATION</scope>
</reference>
<accession>A0A8D0D353</accession>
<dbReference type="AlphaFoldDB" id="A0A8D0D353"/>
<feature type="chain" id="PRO_5034490442" description="Secreted protein" evidence="1">
    <location>
        <begin position="25"/>
        <end position="134"/>
    </location>
</feature>
<feature type="signal peptide" evidence="1">
    <location>
        <begin position="1"/>
        <end position="24"/>
    </location>
</feature>
<keyword evidence="1" id="KW-0732">Signal</keyword>
<protein>
    <recommendedName>
        <fullName evidence="4">Secreted protein</fullName>
    </recommendedName>
</protein>
<reference evidence="2" key="1">
    <citation type="submission" date="2025-08" db="UniProtKB">
        <authorList>
            <consortium name="Ensembl"/>
        </authorList>
    </citation>
    <scope>IDENTIFICATION</scope>
</reference>
<sequence>MQTMQGIMVFTHCLLTFLPARLLCKFMSARASLSFLSLASTKPWLKRMACSTWSLQPPQSKEPLASRDEPFFVGSQEQESSSPWLQARMAYMKATSRLPGWERMKRCEQGSTHLCKSNTKVLSLIDLGSGVSQH</sequence>
<evidence type="ECO:0008006" key="4">
    <source>
        <dbReference type="Google" id="ProtNLM"/>
    </source>
</evidence>
<dbReference type="Ensembl" id="ENSSLUT00000030960.1">
    <property type="protein sequence ID" value="ENSSLUP00000030009.1"/>
    <property type="gene ID" value="ENSSLUG00000013476.1"/>
</dbReference>
<evidence type="ECO:0000313" key="2">
    <source>
        <dbReference type="Ensembl" id="ENSSLUP00000030009.1"/>
    </source>
</evidence>
<evidence type="ECO:0000256" key="1">
    <source>
        <dbReference type="SAM" id="SignalP"/>
    </source>
</evidence>
<keyword evidence="3" id="KW-1185">Reference proteome</keyword>
<evidence type="ECO:0000313" key="3">
    <source>
        <dbReference type="Proteomes" id="UP000694568"/>
    </source>
</evidence>